<gene>
    <name evidence="1" type="ORF">TPAR_03095</name>
</gene>
<sequence>MAPCRIGIELEFMVATLEGGKKSTKHKDSRWPDSPNNQHITDNGIYGNNLCQQVVCHALASCGLPTARVAEANALQDDPDSVEDQPHRVINIGNGTRQYRIWNPDKAGTGGKEEQFNYWFVTHEASVTSDIEGGPIKPPPGYRWYAVEVNSPIISSREELNEKLPTLRRALSSIRNNVKVWLNSECGFHIHVSPADGDLGLLVARRLAAMVFLVEQSLLLKLCHPSRQKSVYTRAISTDSKIAVDAALAAGSEADPVHGTELNVVSAFRTAKKQGVSSDEPRIFRALCAILAAPDMESLAEKLRAPKKESSAAPDAGKCGLAISNFGTVEFRYPEATFDVDFLSLWVDLVREIFTWAAAPEKIYRVKLCDLYALAADSMKLGWIHWLHALELYEQAEFCKKQVSRYSGDLKDLNKGGILPRVG</sequence>
<organism evidence="1 2">
    <name type="scientific">Tolypocladium paradoxum</name>
    <dbReference type="NCBI Taxonomy" id="94208"/>
    <lineage>
        <taxon>Eukaryota</taxon>
        <taxon>Fungi</taxon>
        <taxon>Dikarya</taxon>
        <taxon>Ascomycota</taxon>
        <taxon>Pezizomycotina</taxon>
        <taxon>Sordariomycetes</taxon>
        <taxon>Hypocreomycetidae</taxon>
        <taxon>Hypocreales</taxon>
        <taxon>Ophiocordycipitaceae</taxon>
        <taxon>Tolypocladium</taxon>
    </lineage>
</organism>
<evidence type="ECO:0000313" key="2">
    <source>
        <dbReference type="Proteomes" id="UP000237481"/>
    </source>
</evidence>
<evidence type="ECO:0008006" key="3">
    <source>
        <dbReference type="Google" id="ProtNLM"/>
    </source>
</evidence>
<proteinExistence type="predicted"/>
<dbReference type="EMBL" id="PKSG01000307">
    <property type="protein sequence ID" value="POR36701.1"/>
    <property type="molecule type" value="Genomic_DNA"/>
</dbReference>
<keyword evidence="2" id="KW-1185">Reference proteome</keyword>
<dbReference type="PANTHER" id="PTHR36847:SF1">
    <property type="entry name" value="AMIDOLIGASE ENZYME"/>
    <property type="match status" value="1"/>
</dbReference>
<reference evidence="1 2" key="1">
    <citation type="submission" date="2018-01" db="EMBL/GenBank/DDBJ databases">
        <title>Harnessing the power of phylogenomics to disentangle the directionality and signatures of interkingdom host jumping in the parasitic fungal genus Tolypocladium.</title>
        <authorList>
            <person name="Quandt C.A."/>
            <person name="Patterson W."/>
            <person name="Spatafora J.W."/>
        </authorList>
    </citation>
    <scope>NUCLEOTIDE SEQUENCE [LARGE SCALE GENOMIC DNA]</scope>
    <source>
        <strain evidence="1 2">NRBC 100945</strain>
    </source>
</reference>
<name>A0A2S4L2N8_9HYPO</name>
<dbReference type="STRING" id="94208.A0A2S4L2N8"/>
<comment type="caution">
    <text evidence="1">The sequence shown here is derived from an EMBL/GenBank/DDBJ whole genome shotgun (WGS) entry which is preliminary data.</text>
</comment>
<dbReference type="PANTHER" id="PTHR36847">
    <property type="entry name" value="AMIDOLIGASE ENZYME"/>
    <property type="match status" value="1"/>
</dbReference>
<dbReference type="OrthoDB" id="4940520at2759"/>
<dbReference type="Pfam" id="PF12224">
    <property type="entry name" value="Amidoligase_2"/>
    <property type="match status" value="1"/>
</dbReference>
<dbReference type="InterPro" id="IPR022025">
    <property type="entry name" value="Amidoligase_2"/>
</dbReference>
<accession>A0A2S4L2N8</accession>
<dbReference type="Proteomes" id="UP000237481">
    <property type="component" value="Unassembled WGS sequence"/>
</dbReference>
<evidence type="ECO:0000313" key="1">
    <source>
        <dbReference type="EMBL" id="POR36701.1"/>
    </source>
</evidence>
<dbReference type="AlphaFoldDB" id="A0A2S4L2N8"/>
<protein>
    <recommendedName>
        <fullName evidence="3">Amidoligase enzyme</fullName>
    </recommendedName>
</protein>